<name>A0AAV6YXW4_ENGPU</name>
<proteinExistence type="predicted"/>
<dbReference type="AlphaFoldDB" id="A0AAV6YXW4"/>
<gene>
    <name evidence="1" type="ORF">GDO81_020271</name>
</gene>
<organism evidence="1 2">
    <name type="scientific">Engystomops pustulosus</name>
    <name type="common">Tungara frog</name>
    <name type="synonym">Physalaemus pustulosus</name>
    <dbReference type="NCBI Taxonomy" id="76066"/>
    <lineage>
        <taxon>Eukaryota</taxon>
        <taxon>Metazoa</taxon>
        <taxon>Chordata</taxon>
        <taxon>Craniata</taxon>
        <taxon>Vertebrata</taxon>
        <taxon>Euteleostomi</taxon>
        <taxon>Amphibia</taxon>
        <taxon>Batrachia</taxon>
        <taxon>Anura</taxon>
        <taxon>Neobatrachia</taxon>
        <taxon>Hyloidea</taxon>
        <taxon>Leptodactylidae</taxon>
        <taxon>Leiuperinae</taxon>
        <taxon>Engystomops</taxon>
    </lineage>
</organism>
<reference evidence="1" key="1">
    <citation type="thesis" date="2020" institute="ProQuest LLC" country="789 East Eisenhower Parkway, Ann Arbor, MI, USA">
        <title>Comparative Genomics and Chromosome Evolution.</title>
        <authorList>
            <person name="Mudd A.B."/>
        </authorList>
    </citation>
    <scope>NUCLEOTIDE SEQUENCE</scope>
    <source>
        <strain evidence="1">237g6f4</strain>
        <tissue evidence="1">Blood</tissue>
    </source>
</reference>
<dbReference type="EMBL" id="WNYA01012772">
    <property type="protein sequence ID" value="KAG8539840.1"/>
    <property type="molecule type" value="Genomic_DNA"/>
</dbReference>
<accession>A0AAV6YXW4</accession>
<evidence type="ECO:0000313" key="2">
    <source>
        <dbReference type="Proteomes" id="UP000824782"/>
    </source>
</evidence>
<keyword evidence="2" id="KW-1185">Reference proteome</keyword>
<protein>
    <submittedName>
        <fullName evidence="1">Uncharacterized protein</fullName>
    </submittedName>
</protein>
<dbReference type="Proteomes" id="UP000824782">
    <property type="component" value="Unassembled WGS sequence"/>
</dbReference>
<sequence length="82" mass="9601">MYAFPPIPLIARVVQKIREDQARVILVVPWWPKRNWFPWLGKMALEEPIMLEPVNHLLFQGPVYHPNPQALQLSAWILKGCC</sequence>
<evidence type="ECO:0000313" key="1">
    <source>
        <dbReference type="EMBL" id="KAG8539840.1"/>
    </source>
</evidence>
<comment type="caution">
    <text evidence="1">The sequence shown here is derived from an EMBL/GenBank/DDBJ whole genome shotgun (WGS) entry which is preliminary data.</text>
</comment>